<keyword evidence="12" id="KW-1185">Reference proteome</keyword>
<dbReference type="GO" id="GO:0005634">
    <property type="term" value="C:nucleus"/>
    <property type="evidence" value="ECO:0007669"/>
    <property type="project" value="UniProtKB-SubCell"/>
</dbReference>
<dbReference type="InterPro" id="IPR050117">
    <property type="entry name" value="MAPK"/>
</dbReference>
<dbReference type="FunFam" id="3.30.200.20:FF:000271">
    <property type="entry name" value="MAPK/MAK/MRK overlapping kinase"/>
    <property type="match status" value="1"/>
</dbReference>
<dbReference type="Proteomes" id="UP001212152">
    <property type="component" value="Unassembled WGS sequence"/>
</dbReference>
<dbReference type="InterPro" id="IPR017441">
    <property type="entry name" value="Protein_kinase_ATP_BS"/>
</dbReference>
<keyword evidence="6 8" id="KW-0067">ATP-binding</keyword>
<dbReference type="PANTHER" id="PTHR24055">
    <property type="entry name" value="MITOGEN-ACTIVATED PROTEIN KINASE"/>
    <property type="match status" value="1"/>
</dbReference>
<keyword evidence="5" id="KW-0418">Kinase</keyword>
<dbReference type="Gene3D" id="3.30.200.20">
    <property type="entry name" value="Phosphorylase Kinase, domain 1"/>
    <property type="match status" value="1"/>
</dbReference>
<keyword evidence="7" id="KW-0539">Nucleus</keyword>
<evidence type="ECO:0000256" key="4">
    <source>
        <dbReference type="ARBA" id="ARBA00022741"/>
    </source>
</evidence>
<dbReference type="EMBL" id="JADGJQ010000048">
    <property type="protein sequence ID" value="KAJ3175742.1"/>
    <property type="molecule type" value="Genomic_DNA"/>
</dbReference>
<evidence type="ECO:0000256" key="2">
    <source>
        <dbReference type="ARBA" id="ARBA00022527"/>
    </source>
</evidence>
<keyword evidence="2" id="KW-0723">Serine/threonine-protein kinase</keyword>
<accession>A0AAD5TIP6</accession>
<dbReference type="Pfam" id="PF00069">
    <property type="entry name" value="Pkinase"/>
    <property type="match status" value="1"/>
</dbReference>
<feature type="region of interest" description="Disordered" evidence="9">
    <location>
        <begin position="324"/>
        <end position="350"/>
    </location>
</feature>
<dbReference type="InterPro" id="IPR008271">
    <property type="entry name" value="Ser/Thr_kinase_AS"/>
</dbReference>
<evidence type="ECO:0000256" key="3">
    <source>
        <dbReference type="ARBA" id="ARBA00022679"/>
    </source>
</evidence>
<evidence type="ECO:0000256" key="1">
    <source>
        <dbReference type="ARBA" id="ARBA00004123"/>
    </source>
</evidence>
<evidence type="ECO:0000256" key="5">
    <source>
        <dbReference type="ARBA" id="ARBA00022777"/>
    </source>
</evidence>
<evidence type="ECO:0000256" key="7">
    <source>
        <dbReference type="ARBA" id="ARBA00023242"/>
    </source>
</evidence>
<keyword evidence="3" id="KW-0808">Transferase</keyword>
<feature type="region of interest" description="Disordered" evidence="9">
    <location>
        <begin position="1"/>
        <end position="25"/>
    </location>
</feature>
<reference evidence="11" key="1">
    <citation type="submission" date="2020-05" db="EMBL/GenBank/DDBJ databases">
        <title>Phylogenomic resolution of chytrid fungi.</title>
        <authorList>
            <person name="Stajich J.E."/>
            <person name="Amses K."/>
            <person name="Simmons R."/>
            <person name="Seto K."/>
            <person name="Myers J."/>
            <person name="Bonds A."/>
            <person name="Quandt C.A."/>
            <person name="Barry K."/>
            <person name="Liu P."/>
            <person name="Grigoriev I."/>
            <person name="Longcore J.E."/>
            <person name="James T.Y."/>
        </authorList>
    </citation>
    <scope>NUCLEOTIDE SEQUENCE</scope>
    <source>
        <strain evidence="11">JEL0379</strain>
    </source>
</reference>
<dbReference type="Gene3D" id="1.10.510.10">
    <property type="entry name" value="Transferase(Phosphotransferase) domain 1"/>
    <property type="match status" value="1"/>
</dbReference>
<evidence type="ECO:0000256" key="9">
    <source>
        <dbReference type="SAM" id="MobiDB-lite"/>
    </source>
</evidence>
<evidence type="ECO:0000256" key="8">
    <source>
        <dbReference type="PROSITE-ProRule" id="PRU10141"/>
    </source>
</evidence>
<feature type="region of interest" description="Disordered" evidence="9">
    <location>
        <begin position="374"/>
        <end position="396"/>
    </location>
</feature>
<evidence type="ECO:0000256" key="6">
    <source>
        <dbReference type="ARBA" id="ARBA00022840"/>
    </source>
</evidence>
<evidence type="ECO:0000313" key="12">
    <source>
        <dbReference type="Proteomes" id="UP001212152"/>
    </source>
</evidence>
<keyword evidence="4 8" id="KW-0547">Nucleotide-binding</keyword>
<dbReference type="InterPro" id="IPR011009">
    <property type="entry name" value="Kinase-like_dom_sf"/>
</dbReference>
<feature type="domain" description="Protein kinase" evidence="10">
    <location>
        <begin position="29"/>
        <end position="314"/>
    </location>
</feature>
<feature type="binding site" evidence="8">
    <location>
        <position position="58"/>
    </location>
    <ligand>
        <name>ATP</name>
        <dbReference type="ChEBI" id="CHEBI:30616"/>
    </ligand>
</feature>
<dbReference type="PROSITE" id="PS00108">
    <property type="entry name" value="PROTEIN_KINASE_ST"/>
    <property type="match status" value="1"/>
</dbReference>
<feature type="compositionally biased region" description="Basic and acidic residues" evidence="9">
    <location>
        <begin position="1"/>
        <end position="10"/>
    </location>
</feature>
<protein>
    <recommendedName>
        <fullName evidence="10">Protein kinase domain-containing protein</fullName>
    </recommendedName>
</protein>
<dbReference type="GO" id="GO:0005524">
    <property type="term" value="F:ATP binding"/>
    <property type="evidence" value="ECO:0007669"/>
    <property type="project" value="UniProtKB-UniRule"/>
</dbReference>
<gene>
    <name evidence="11" type="ORF">HDU87_005735</name>
</gene>
<dbReference type="InterPro" id="IPR000719">
    <property type="entry name" value="Prot_kinase_dom"/>
</dbReference>
<proteinExistence type="predicted"/>
<feature type="region of interest" description="Disordered" evidence="9">
    <location>
        <begin position="445"/>
        <end position="503"/>
    </location>
</feature>
<name>A0AAD5TIP6_9FUNG</name>
<dbReference type="PROSITE" id="PS50011">
    <property type="entry name" value="PROTEIN_KINASE_DOM"/>
    <property type="match status" value="1"/>
</dbReference>
<dbReference type="SUPFAM" id="SSF56112">
    <property type="entry name" value="Protein kinase-like (PK-like)"/>
    <property type="match status" value="1"/>
</dbReference>
<dbReference type="PROSITE" id="PS00107">
    <property type="entry name" value="PROTEIN_KINASE_ATP"/>
    <property type="match status" value="1"/>
</dbReference>
<evidence type="ECO:0000259" key="10">
    <source>
        <dbReference type="PROSITE" id="PS50011"/>
    </source>
</evidence>
<feature type="compositionally biased region" description="Basic and acidic residues" evidence="9">
    <location>
        <begin position="377"/>
        <end position="386"/>
    </location>
</feature>
<dbReference type="AlphaFoldDB" id="A0AAD5TIP6"/>
<dbReference type="SMART" id="SM00220">
    <property type="entry name" value="S_TKc"/>
    <property type="match status" value="1"/>
</dbReference>
<evidence type="ECO:0000313" key="11">
    <source>
        <dbReference type="EMBL" id="KAJ3175742.1"/>
    </source>
</evidence>
<feature type="compositionally biased region" description="Low complexity" evidence="9">
    <location>
        <begin position="11"/>
        <end position="20"/>
    </location>
</feature>
<dbReference type="GO" id="GO:0004674">
    <property type="term" value="F:protein serine/threonine kinase activity"/>
    <property type="evidence" value="ECO:0007669"/>
    <property type="project" value="UniProtKB-KW"/>
</dbReference>
<comment type="subcellular location">
    <subcellularLocation>
        <location evidence="1">Nucleus</location>
    </subcellularLocation>
</comment>
<sequence length="652" mass="70174">MPKEEAEDRPTGSATNATTAGGSGKLEDYRLMSKLGEGTFSEVLKVKQKKSGRISAMKRFRKHFKSMEEIETLREIQALRRLNPHQHIVDLEDVIFDPKHGILSLNFELMECNLYELISQRKTSSLLTESKARLFMYQICKALEYIHGKGIFHRDIKPENILVKDNNIKIADFGSCRGIHSKQPYTEYIATRWYRPPECLLTAGFYSYKMDIWGAGCVLFEIVSRVPLFPGSNELDQLHRIHAVMGTPKKELLRYMAGSKAASVKYNFPPKEGTGIRALIPHVQTECVDLINALLAYNPDERISSRDALRYAYFKDMPANELERSVSTRSAAASGGPFKSKSARRKGSMHNVSLSIPQLPAPVVVATGGKGAGGNKVEIDSEHDSRPAPAGNTYLKANKSNVTVSNSHGTVTTITTTITKQSDAKGHAAANPAAAAPAATGIAAAAAVSKHADPHHASTQQQPQQQDSKAAKIHHAAVTVATGAQARSQVNPPPAAPVESASTGTLQAIPQHIRSGPFITTTNQQLPHSQQPHSQLLLHPTHISGATNAASSSSSATGLFPPIAVGGGGQAGASSVNAQPSNSAFYAKFKQDDKRAAAAVAAAVLDQGGMPRLHGRLRAQAVQSGDHKPQAQWGNTVVGKNPASSPQKVWVF</sequence>
<dbReference type="CDD" id="cd07831">
    <property type="entry name" value="STKc_MOK"/>
    <property type="match status" value="1"/>
</dbReference>
<dbReference type="FunFam" id="1.10.510.10:FF:000624">
    <property type="entry name" value="Mitogen-activated protein kinase"/>
    <property type="match status" value="1"/>
</dbReference>
<comment type="caution">
    <text evidence="11">The sequence shown here is derived from an EMBL/GenBank/DDBJ whole genome shotgun (WGS) entry which is preliminary data.</text>
</comment>
<organism evidence="11 12">
    <name type="scientific">Geranomyces variabilis</name>
    <dbReference type="NCBI Taxonomy" id="109894"/>
    <lineage>
        <taxon>Eukaryota</taxon>
        <taxon>Fungi</taxon>
        <taxon>Fungi incertae sedis</taxon>
        <taxon>Chytridiomycota</taxon>
        <taxon>Chytridiomycota incertae sedis</taxon>
        <taxon>Chytridiomycetes</taxon>
        <taxon>Spizellomycetales</taxon>
        <taxon>Powellomycetaceae</taxon>
        <taxon>Geranomyces</taxon>
    </lineage>
</organism>